<evidence type="ECO:0008006" key="9">
    <source>
        <dbReference type="Google" id="ProtNLM"/>
    </source>
</evidence>
<feature type="transmembrane region" description="Helical" evidence="6">
    <location>
        <begin position="99"/>
        <end position="124"/>
    </location>
</feature>
<keyword evidence="3 6" id="KW-1133">Transmembrane helix</keyword>
<feature type="region of interest" description="Disordered" evidence="5">
    <location>
        <begin position="215"/>
        <end position="252"/>
    </location>
</feature>
<dbReference type="InterPro" id="IPR036259">
    <property type="entry name" value="MFS_trans_sf"/>
</dbReference>
<gene>
    <name evidence="7" type="ORF">UA08_01888</name>
</gene>
<dbReference type="OrthoDB" id="4500315at2759"/>
<feature type="transmembrane region" description="Helical" evidence="6">
    <location>
        <begin position="170"/>
        <end position="189"/>
    </location>
</feature>
<organism evidence="7 8">
    <name type="scientific">Talaromyces atroroseus</name>
    <dbReference type="NCBI Taxonomy" id="1441469"/>
    <lineage>
        <taxon>Eukaryota</taxon>
        <taxon>Fungi</taxon>
        <taxon>Dikarya</taxon>
        <taxon>Ascomycota</taxon>
        <taxon>Pezizomycotina</taxon>
        <taxon>Eurotiomycetes</taxon>
        <taxon>Eurotiomycetidae</taxon>
        <taxon>Eurotiales</taxon>
        <taxon>Trichocomaceae</taxon>
        <taxon>Talaromyces</taxon>
        <taxon>Talaromyces sect. Trachyspermi</taxon>
    </lineage>
</organism>
<evidence type="ECO:0000313" key="8">
    <source>
        <dbReference type="Proteomes" id="UP000214365"/>
    </source>
</evidence>
<keyword evidence="4 6" id="KW-0472">Membrane</keyword>
<protein>
    <recommendedName>
        <fullName evidence="9">Major facilitator superfamily (MFS) profile domain-containing protein</fullName>
    </recommendedName>
</protein>
<proteinExistence type="predicted"/>
<evidence type="ECO:0000256" key="6">
    <source>
        <dbReference type="SAM" id="Phobius"/>
    </source>
</evidence>
<keyword evidence="2 6" id="KW-0812">Transmembrane</keyword>
<feature type="transmembrane region" description="Helical" evidence="6">
    <location>
        <begin position="407"/>
        <end position="431"/>
    </location>
</feature>
<keyword evidence="8" id="KW-1185">Reference proteome</keyword>
<feature type="compositionally biased region" description="Basic and acidic residues" evidence="5">
    <location>
        <begin position="243"/>
        <end position="252"/>
    </location>
</feature>
<dbReference type="FunFam" id="1.20.1250.20:FF:000396">
    <property type="entry name" value="MFS general substrate transporter"/>
    <property type="match status" value="1"/>
</dbReference>
<dbReference type="EMBL" id="LFMY01000002">
    <property type="protein sequence ID" value="OKL63193.1"/>
    <property type="molecule type" value="Genomic_DNA"/>
</dbReference>
<dbReference type="Proteomes" id="UP000214365">
    <property type="component" value="Unassembled WGS sequence"/>
</dbReference>
<feature type="transmembrane region" description="Helical" evidence="6">
    <location>
        <begin position="591"/>
        <end position="613"/>
    </location>
</feature>
<dbReference type="PANTHER" id="PTHR23502">
    <property type="entry name" value="MAJOR FACILITATOR SUPERFAMILY"/>
    <property type="match status" value="1"/>
</dbReference>
<feature type="transmembrane region" description="Helical" evidence="6">
    <location>
        <begin position="451"/>
        <end position="475"/>
    </location>
</feature>
<comment type="caution">
    <text evidence="7">The sequence shown here is derived from an EMBL/GenBank/DDBJ whole genome shotgun (WGS) entry which is preliminary data.</text>
</comment>
<evidence type="ECO:0000256" key="2">
    <source>
        <dbReference type="ARBA" id="ARBA00022692"/>
    </source>
</evidence>
<evidence type="ECO:0000256" key="3">
    <source>
        <dbReference type="ARBA" id="ARBA00022989"/>
    </source>
</evidence>
<dbReference type="AlphaFoldDB" id="A0A1Q5QB75"/>
<dbReference type="PANTHER" id="PTHR23502:SF4">
    <property type="entry name" value="MAJOR FACILITATOR SUPERFAMILY (MFS) PROFILE DOMAIN-CONTAINING PROTEIN-RELATED"/>
    <property type="match status" value="1"/>
</dbReference>
<dbReference type="Gene3D" id="1.20.1250.20">
    <property type="entry name" value="MFS general substrate transporter like domains"/>
    <property type="match status" value="1"/>
</dbReference>
<comment type="subcellular location">
    <subcellularLocation>
        <location evidence="1">Membrane</location>
        <topology evidence="1">Multi-pass membrane protein</topology>
    </subcellularLocation>
</comment>
<reference evidence="7 8" key="1">
    <citation type="submission" date="2015-06" db="EMBL/GenBank/DDBJ databases">
        <title>Talaromyces atroroseus IBT 11181 draft genome.</title>
        <authorList>
            <person name="Rasmussen K.B."/>
            <person name="Rasmussen S."/>
            <person name="Petersen B."/>
            <person name="Sicheritz-Ponten T."/>
            <person name="Mortensen U.H."/>
            <person name="Thrane U."/>
        </authorList>
    </citation>
    <scope>NUCLEOTIDE SEQUENCE [LARGE SCALE GENOMIC DNA]</scope>
    <source>
        <strain evidence="7 8">IBT 11181</strain>
    </source>
</reference>
<feature type="transmembrane region" description="Helical" evidence="6">
    <location>
        <begin position="523"/>
        <end position="549"/>
    </location>
</feature>
<name>A0A1Q5QB75_TALAT</name>
<dbReference type="RefSeq" id="XP_020123314.1">
    <property type="nucleotide sequence ID" value="XM_020261601.1"/>
</dbReference>
<dbReference type="GO" id="GO:0022857">
    <property type="term" value="F:transmembrane transporter activity"/>
    <property type="evidence" value="ECO:0007669"/>
    <property type="project" value="TreeGrafter"/>
</dbReference>
<evidence type="ECO:0000256" key="4">
    <source>
        <dbReference type="ARBA" id="ARBA00023136"/>
    </source>
</evidence>
<evidence type="ECO:0000313" key="7">
    <source>
        <dbReference type="EMBL" id="OKL63193.1"/>
    </source>
</evidence>
<sequence>MSSPWENRQKWTLGVLSHPETDEVPGTILLLSSNRNQPLGLRNQPAQTSASSFPSPYPPSRSPSRPATKKTPDGRIVLHPQPEESMNDPLNWPSWRRDAALLSLGFYCLLGGGMTPVLAAGFNAVATDYNVSTQQVAYTTGLYMTGLGIGMVCALPKLSESGPSSDLYGHRVVGASLVLLFLFVPETFWDRTPRPKLKSKRPGFYRNVSELAHSGLWRGRHPERRSGDKGSSPQSPDGAQHPTSEKPERPRRDVRVGFAEEALNEKAQQTLDKEDPSELATVAVDQANVSSDAAQFKSTDTANPDDIRYLSPDAANTTLGRLEDGPEVIETGRRSSDVVDVVDVEALHASTRSPVRYESEEHVPMNPSALYTHNLRERPRLPYLQTLRPWNGRLSHDKWLRVAARPFILFAHPAVLWSALVYSLSIGWLIVLSESVATIYENKASYNFSALGTGLIYISPFIGGILGTAVAGRVSDIIVQYMTRRNGGIYEPEFRLVMAIPIAITTTIGLMGFGWSAQERDAWIVPTVFFGIVSFGCSLGSTTSITFCVDSYRQYAGEALVTLNFSKNIFHGLVFSLFIVDWLQSDGARTVFIAIGGIQLACLLTSIPMYIYGKRARMWTVQKKLMEKV</sequence>
<dbReference type="GeneID" id="31001643"/>
<evidence type="ECO:0000256" key="5">
    <source>
        <dbReference type="SAM" id="MobiDB-lite"/>
    </source>
</evidence>
<dbReference type="SUPFAM" id="SSF103473">
    <property type="entry name" value="MFS general substrate transporter"/>
    <property type="match status" value="2"/>
</dbReference>
<dbReference type="STRING" id="1441469.A0A1Q5QB75"/>
<accession>A0A1Q5QB75</accession>
<feature type="region of interest" description="Disordered" evidence="5">
    <location>
        <begin position="35"/>
        <end position="90"/>
    </location>
</feature>
<dbReference type="GO" id="GO:0005886">
    <property type="term" value="C:plasma membrane"/>
    <property type="evidence" value="ECO:0007669"/>
    <property type="project" value="TreeGrafter"/>
</dbReference>
<feature type="transmembrane region" description="Helical" evidence="6">
    <location>
        <begin position="569"/>
        <end position="585"/>
    </location>
</feature>
<feature type="transmembrane region" description="Helical" evidence="6">
    <location>
        <begin position="496"/>
        <end position="517"/>
    </location>
</feature>
<evidence type="ECO:0000256" key="1">
    <source>
        <dbReference type="ARBA" id="ARBA00004141"/>
    </source>
</evidence>